<evidence type="ECO:0000256" key="3">
    <source>
        <dbReference type="ARBA" id="ARBA00022458"/>
    </source>
</evidence>
<evidence type="ECO:0000256" key="1">
    <source>
        <dbReference type="ARBA" id="ARBA00005417"/>
    </source>
</evidence>
<keyword evidence="4" id="KW-0547">Nucleotide-binding</keyword>
<dbReference type="Gene3D" id="3.40.50.300">
    <property type="entry name" value="P-loop containing nucleotide triphosphate hydrolases"/>
    <property type="match status" value="2"/>
</dbReference>
<sequence length="169" mass="17930">MDALLQLADVSLIIGQTRVLDHLDFAMEQGEIHALLGANGCGKSSLAFMVMGCQGYAPSSGSVRFAGERKRIEMAAMLAIQPRLAILDEPAARVDVLSLDEVTEAIRKLRSGGSSVLLITHQEDVAACADRASQLFAGTIVFSGSPAAVAEHYRGRSCVRCDRSVCAHA</sequence>
<dbReference type="PANTHER" id="PTHR42711:SF5">
    <property type="entry name" value="ABC TRANSPORTER ATP-BINDING PROTEIN NATA"/>
    <property type="match status" value="1"/>
</dbReference>
<dbReference type="SUPFAM" id="SSF52540">
    <property type="entry name" value="P-loop containing nucleoside triphosphate hydrolases"/>
    <property type="match status" value="1"/>
</dbReference>
<gene>
    <name evidence="7" type="ORF">IPJ27_15880</name>
</gene>
<dbReference type="InterPro" id="IPR050763">
    <property type="entry name" value="ABC_transporter_ATP-binding"/>
</dbReference>
<keyword evidence="2" id="KW-0813">Transport</keyword>
<evidence type="ECO:0000256" key="5">
    <source>
        <dbReference type="ARBA" id="ARBA00022840"/>
    </source>
</evidence>
<evidence type="ECO:0000313" key="7">
    <source>
        <dbReference type="EMBL" id="MBK7676102.1"/>
    </source>
</evidence>
<evidence type="ECO:0000256" key="2">
    <source>
        <dbReference type="ARBA" id="ARBA00022448"/>
    </source>
</evidence>
<evidence type="ECO:0000313" key="8">
    <source>
        <dbReference type="Proteomes" id="UP000697998"/>
    </source>
</evidence>
<dbReference type="AlphaFoldDB" id="A0A935UGW6"/>
<name>A0A935UGW6_9PROT</name>
<dbReference type="PROSITE" id="PS50893">
    <property type="entry name" value="ABC_TRANSPORTER_2"/>
    <property type="match status" value="1"/>
</dbReference>
<comment type="similarity">
    <text evidence="1">Belongs to the ABC transporter superfamily.</text>
</comment>
<feature type="domain" description="ABC transporter" evidence="6">
    <location>
        <begin position="5"/>
        <end position="162"/>
    </location>
</feature>
<comment type="caution">
    <text evidence="7">The sequence shown here is derived from an EMBL/GenBank/DDBJ whole genome shotgun (WGS) entry which is preliminary data.</text>
</comment>
<evidence type="ECO:0000259" key="6">
    <source>
        <dbReference type="PROSITE" id="PS50893"/>
    </source>
</evidence>
<dbReference type="Pfam" id="PF00005">
    <property type="entry name" value="ABC_tran"/>
    <property type="match status" value="1"/>
</dbReference>
<dbReference type="GO" id="GO:0005524">
    <property type="term" value="F:ATP binding"/>
    <property type="evidence" value="ECO:0007669"/>
    <property type="project" value="UniProtKB-KW"/>
</dbReference>
<keyword evidence="5 7" id="KW-0067">ATP-binding</keyword>
<evidence type="ECO:0000256" key="4">
    <source>
        <dbReference type="ARBA" id="ARBA00022741"/>
    </source>
</evidence>
<proteinExistence type="inferred from homology"/>
<dbReference type="PANTHER" id="PTHR42711">
    <property type="entry name" value="ABC TRANSPORTER ATP-BINDING PROTEIN"/>
    <property type="match status" value="1"/>
</dbReference>
<organism evidence="7 8">
    <name type="scientific">Candidatus Accumulibacter proximus</name>
    <dbReference type="NCBI Taxonomy" id="2954385"/>
    <lineage>
        <taxon>Bacteria</taxon>
        <taxon>Pseudomonadati</taxon>
        <taxon>Pseudomonadota</taxon>
        <taxon>Betaproteobacteria</taxon>
        <taxon>Candidatus Accumulibacter</taxon>
    </lineage>
</organism>
<dbReference type="InterPro" id="IPR003439">
    <property type="entry name" value="ABC_transporter-like_ATP-bd"/>
</dbReference>
<protein>
    <submittedName>
        <fullName evidence="7">ATP-binding cassette domain-containing protein</fullName>
    </submittedName>
</protein>
<dbReference type="GO" id="GO:0016887">
    <property type="term" value="F:ATP hydrolysis activity"/>
    <property type="evidence" value="ECO:0007669"/>
    <property type="project" value="InterPro"/>
</dbReference>
<keyword evidence="3" id="KW-0536">Nodulation</keyword>
<accession>A0A935UGW6</accession>
<reference evidence="7 8" key="1">
    <citation type="submission" date="2020-10" db="EMBL/GenBank/DDBJ databases">
        <title>Connecting structure to function with the recovery of over 1000 high-quality activated sludge metagenome-assembled genomes encoding full-length rRNA genes using long-read sequencing.</title>
        <authorList>
            <person name="Singleton C.M."/>
            <person name="Petriglieri F."/>
            <person name="Kristensen J.M."/>
            <person name="Kirkegaard R.H."/>
            <person name="Michaelsen T.Y."/>
            <person name="Andersen M.H."/>
            <person name="Karst S.M."/>
            <person name="Dueholm M.S."/>
            <person name="Nielsen P.H."/>
            <person name="Albertsen M."/>
        </authorList>
    </citation>
    <scope>NUCLEOTIDE SEQUENCE [LARGE SCALE GENOMIC DNA]</scope>
    <source>
        <strain evidence="7">EsbW_18-Q3-R4-48_BATAC.285</strain>
    </source>
</reference>
<dbReference type="InterPro" id="IPR027417">
    <property type="entry name" value="P-loop_NTPase"/>
</dbReference>
<dbReference type="Proteomes" id="UP000697998">
    <property type="component" value="Unassembled WGS sequence"/>
</dbReference>
<dbReference type="EMBL" id="JADJMH010000016">
    <property type="protein sequence ID" value="MBK7676102.1"/>
    <property type="molecule type" value="Genomic_DNA"/>
</dbReference>